<proteinExistence type="predicted"/>
<accession>A0A6N7W1M8</accession>
<organism evidence="1 2">
    <name type="scientific">Scrofimicrobium canadense</name>
    <dbReference type="NCBI Taxonomy" id="2652290"/>
    <lineage>
        <taxon>Bacteria</taxon>
        <taxon>Bacillati</taxon>
        <taxon>Actinomycetota</taxon>
        <taxon>Actinomycetes</taxon>
        <taxon>Actinomycetales</taxon>
        <taxon>Actinomycetaceae</taxon>
        <taxon>Scrofimicrobium</taxon>
    </lineage>
</organism>
<dbReference type="EMBL" id="VULO01000001">
    <property type="protein sequence ID" value="MSS83195.1"/>
    <property type="molecule type" value="Genomic_DNA"/>
</dbReference>
<sequence length="356" mass="40296">MERTMVCNYQLMIEPVYGIYVGPFEEAPDGGQWVKIRRGVYLDQGSLPDLPYWEINRHITRARMVGVSQTRLVDESLPVFTGECALIAQGVNTWLGAADLTAWRADGTSKYSACRLPEMVIDDHKVPPVTYSSRDGRRVGRENAQSLQLETTMPTEAILDLIRGGHPVQVFAAAGDIMRKVSGYTNSQQQRTRPLAEAFRDELMGMVVNLRKFRKRAVELVSAIDPGVYGPGEAFLRWVLLSISDLQLVQTQFPVRIRGLRYFLDAAIPSKKCCFEFDGSSKSGTPESQVEFTRRQQNLTNAGWKIYRLTWSSIYQWMRTVHEIAVFLAGNGVPVTRPLRHTWVALPSGLLVRERW</sequence>
<dbReference type="Gene3D" id="3.40.960.10">
    <property type="entry name" value="VSR Endonuclease"/>
    <property type="match status" value="1"/>
</dbReference>
<protein>
    <recommendedName>
        <fullName evidence="3">DUF559 domain-containing protein</fullName>
    </recommendedName>
</protein>
<dbReference type="AlphaFoldDB" id="A0A6N7W1M8"/>
<evidence type="ECO:0000313" key="2">
    <source>
        <dbReference type="Proteomes" id="UP000470875"/>
    </source>
</evidence>
<dbReference type="RefSeq" id="WP_154542494.1">
    <property type="nucleotide sequence ID" value="NZ_VULO01000001.1"/>
</dbReference>
<gene>
    <name evidence="1" type="ORF">FYJ24_00105</name>
</gene>
<evidence type="ECO:0008006" key="3">
    <source>
        <dbReference type="Google" id="ProtNLM"/>
    </source>
</evidence>
<reference evidence="1 2" key="1">
    <citation type="submission" date="2019-08" db="EMBL/GenBank/DDBJ databases">
        <title>In-depth cultivation of the pig gut microbiome towards novel bacterial diversity and tailored functional studies.</title>
        <authorList>
            <person name="Wylensek D."/>
            <person name="Hitch T.C.A."/>
            <person name="Clavel T."/>
        </authorList>
    </citation>
    <scope>NUCLEOTIDE SEQUENCE [LARGE SCALE GENOMIC DNA]</scope>
    <source>
        <strain evidence="1 2">WB03_NA08</strain>
    </source>
</reference>
<name>A0A6N7W1M8_9ACTO</name>
<keyword evidence="2" id="KW-1185">Reference proteome</keyword>
<comment type="caution">
    <text evidence="1">The sequence shown here is derived from an EMBL/GenBank/DDBJ whole genome shotgun (WGS) entry which is preliminary data.</text>
</comment>
<evidence type="ECO:0000313" key="1">
    <source>
        <dbReference type="EMBL" id="MSS83195.1"/>
    </source>
</evidence>
<dbReference type="Proteomes" id="UP000470875">
    <property type="component" value="Unassembled WGS sequence"/>
</dbReference>